<feature type="compositionally biased region" description="Basic residues" evidence="1">
    <location>
        <begin position="486"/>
        <end position="495"/>
    </location>
</feature>
<feature type="compositionally biased region" description="Polar residues" evidence="1">
    <location>
        <begin position="505"/>
        <end position="516"/>
    </location>
</feature>
<feature type="compositionally biased region" description="Acidic residues" evidence="1">
    <location>
        <begin position="527"/>
        <end position="537"/>
    </location>
</feature>
<dbReference type="RefSeq" id="XP_007801268.1">
    <property type="nucleotide sequence ID" value="XM_007803077.1"/>
</dbReference>
<dbReference type="eggNOG" id="ENOG502S317">
    <property type="taxonomic scope" value="Eukaryota"/>
</dbReference>
<feature type="region of interest" description="Disordered" evidence="1">
    <location>
        <begin position="483"/>
        <end position="555"/>
    </location>
</feature>
<feature type="region of interest" description="Disordered" evidence="1">
    <location>
        <begin position="86"/>
        <end position="129"/>
    </location>
</feature>
<feature type="region of interest" description="Disordered" evidence="1">
    <location>
        <begin position="144"/>
        <end position="191"/>
    </location>
</feature>
<protein>
    <submittedName>
        <fullName evidence="2">Uncharacterized protein</fullName>
    </submittedName>
</protein>
<dbReference type="Proteomes" id="UP000019373">
    <property type="component" value="Unassembled WGS sequence"/>
</dbReference>
<dbReference type="AlphaFoldDB" id="U1G6U0"/>
<dbReference type="GeneID" id="19241498"/>
<feature type="region of interest" description="Disordered" evidence="1">
    <location>
        <begin position="361"/>
        <end position="411"/>
    </location>
</feature>
<name>U1G6U0_ENDPU</name>
<gene>
    <name evidence="2" type="ORF">EPUS_06558</name>
</gene>
<evidence type="ECO:0000256" key="1">
    <source>
        <dbReference type="SAM" id="MobiDB-lite"/>
    </source>
</evidence>
<evidence type="ECO:0000313" key="3">
    <source>
        <dbReference type="Proteomes" id="UP000019373"/>
    </source>
</evidence>
<sequence>MPVAMGPSYLSSPDMQSAVFPDRLIRPLPKRSLKSRLSQEAAEAIPFPPNPPSSSFPAYNQYGEHGEYVNDSKVLVQQDDEYCDHDHDDDHHHHHHHHHCHDHDHDDHHYHHHHHHHEVDEDVESIEDEDRNPAAVRRMMAYRESPASSRATRHSRHAASKASYSGSDGYDAFENTNNKKKRKIPTSGSVGLHQSSLSAELAHLGLHSSRSDLAVAQDDGAADGQYQASASYPGNTLSGSGRARYGKDLGRRVGGRTPLGVSTNNSNLRPSSFSGTSAKDGIRSSDQGIISAAIANATALLRKPLQKGQENIGVLDQQLKASPTNTQFTFTCETDAAKGVTFPEQSLYSAGYAQRAANIPTTTSASGHVPGTPGTYANSGTQSANGPMSQSTASQTMPHVPGQGKKPRRRRGDVYVLAARQRRLQQEYANLHHPPGSEDIWICEFCEYESIFGVPPLALIRQYEIKDRKERKRLAEKRRLLEKAKMKGRKGKKQTKNAAKAANGVNQQHLNQQTYDSRPLDQLGGEDYLDDGYDDDSIPLPAPPPAPLKQSMPGAYDATMGRYQAAAGSGKGIEAG</sequence>
<dbReference type="EMBL" id="KE720986">
    <property type="protein sequence ID" value="ERF73097.1"/>
    <property type="molecule type" value="Genomic_DNA"/>
</dbReference>
<reference evidence="3" key="1">
    <citation type="journal article" date="2014" name="BMC Genomics">
        <title>Genome characteristics reveal the impact of lichenization on lichen-forming fungus Endocarpon pusillum Hedwig (Verrucariales, Ascomycota).</title>
        <authorList>
            <person name="Wang Y.-Y."/>
            <person name="Liu B."/>
            <person name="Zhang X.-Y."/>
            <person name="Zhou Q.-M."/>
            <person name="Zhang T."/>
            <person name="Li H."/>
            <person name="Yu Y.-F."/>
            <person name="Zhang X.-L."/>
            <person name="Hao X.-Y."/>
            <person name="Wang M."/>
            <person name="Wang L."/>
            <person name="Wei J.-C."/>
        </authorList>
    </citation>
    <scope>NUCLEOTIDE SEQUENCE [LARGE SCALE GENOMIC DNA]</scope>
    <source>
        <strain evidence="3">Z07020 / HMAS-L-300199</strain>
    </source>
</reference>
<dbReference type="HOGENOM" id="CLU_017965_0_1_1"/>
<organism evidence="2 3">
    <name type="scientific">Endocarpon pusillum (strain Z07020 / HMAS-L-300199)</name>
    <name type="common">Lichen-forming fungus</name>
    <dbReference type="NCBI Taxonomy" id="1263415"/>
    <lineage>
        <taxon>Eukaryota</taxon>
        <taxon>Fungi</taxon>
        <taxon>Dikarya</taxon>
        <taxon>Ascomycota</taxon>
        <taxon>Pezizomycotina</taxon>
        <taxon>Eurotiomycetes</taxon>
        <taxon>Chaetothyriomycetidae</taxon>
        <taxon>Verrucariales</taxon>
        <taxon>Verrucariaceae</taxon>
        <taxon>Endocarpon</taxon>
    </lineage>
</organism>
<evidence type="ECO:0000313" key="2">
    <source>
        <dbReference type="EMBL" id="ERF73097.1"/>
    </source>
</evidence>
<accession>U1G6U0</accession>
<dbReference type="OrthoDB" id="4174342at2759"/>
<feature type="region of interest" description="Disordered" evidence="1">
    <location>
        <begin position="31"/>
        <end position="63"/>
    </location>
</feature>
<proteinExistence type="predicted"/>
<keyword evidence="3" id="KW-1185">Reference proteome</keyword>
<dbReference type="OMA" id="LEDIWIC"/>
<feature type="region of interest" description="Disordered" evidence="1">
    <location>
        <begin position="225"/>
        <end position="281"/>
    </location>
</feature>
<feature type="compositionally biased region" description="Acidic residues" evidence="1">
    <location>
        <begin position="120"/>
        <end position="129"/>
    </location>
</feature>
<feature type="compositionally biased region" description="Polar residues" evidence="1">
    <location>
        <begin position="260"/>
        <end position="277"/>
    </location>
</feature>
<feature type="compositionally biased region" description="Polar residues" evidence="1">
    <location>
        <begin position="375"/>
        <end position="397"/>
    </location>
</feature>